<accession>A8I7J9</accession>
<dbReference type="RefSeq" id="WP_012170657.1">
    <property type="nucleotide sequence ID" value="NC_009937.1"/>
</dbReference>
<name>A8I7J9_AZOC5</name>
<reference evidence="1 2" key="6">
    <citation type="journal article" date="2011" name="Appl. Environ. Microbiol.">
        <title>Involvement of the azorhizobial chromosome partition gene (parA) in the onset of bacteroid differentiation during Sesbania rostrata stem nodule development.</title>
        <authorList>
            <person name="Liu CT."/>
            <person name="Lee KB."/>
            <person name="Wang YS."/>
            <person name="Peng MH."/>
            <person name="Lee KT."/>
            <person name="Suzuki S."/>
            <person name="Suzuki T."/>
            <person name="Oyaizu H."/>
        </authorList>
    </citation>
    <scope>NUCLEOTIDE SEQUENCE [LARGE SCALE GENOMIC DNA]</scope>
    <source>
        <strain evidence="2">ATCC 43989 / DSM 5975 / JCM 20966 / LMG 6465 / NBRC 14845 / NCIMB 13405 / ORS 571</strain>
    </source>
</reference>
<dbReference type="Proteomes" id="UP000000270">
    <property type="component" value="Chromosome"/>
</dbReference>
<evidence type="ECO:0000313" key="2">
    <source>
        <dbReference type="Proteomes" id="UP000000270"/>
    </source>
</evidence>
<dbReference type="AlphaFoldDB" id="A8I7J9"/>
<dbReference type="InterPro" id="IPR036390">
    <property type="entry name" value="WH_DNA-bd_sf"/>
</dbReference>
<dbReference type="EMBL" id="AP009384">
    <property type="protein sequence ID" value="BAF88128.1"/>
    <property type="molecule type" value="Genomic_DNA"/>
</dbReference>
<evidence type="ECO:0000313" key="1">
    <source>
        <dbReference type="EMBL" id="BAF88128.1"/>
    </source>
</evidence>
<reference evidence="1 2" key="3">
    <citation type="journal article" date="2008" name="BMC Genomics">
        <title>The genome of the versatile nitrogen fixer Azorhizobium caulinodans ORS571.</title>
        <authorList>
            <person name="Lee KB."/>
            <person name="Backer P.D."/>
            <person name="Aono T."/>
            <person name="Liu CT."/>
            <person name="Suzuki S."/>
            <person name="Suzuki T."/>
            <person name="Kaneko T."/>
            <person name="Yamada M."/>
            <person name="Tabata S."/>
            <person name="Kupfer D.M."/>
            <person name="Najar F.Z."/>
            <person name="Wiley G.B."/>
            <person name="Roe B."/>
            <person name="Binnewies T.T."/>
            <person name="Ussery D.W."/>
            <person name="D'Haeze W."/>
            <person name="Herder J.D."/>
            <person name="Gevers D."/>
            <person name="Vereecke D."/>
            <person name="Holsters M."/>
            <person name="Oyaizu H."/>
        </authorList>
    </citation>
    <scope>NUCLEOTIDE SEQUENCE [LARGE SCALE GENOMIC DNA]</scope>
    <source>
        <strain evidence="2">ATCC 43989 / DSM 5975 / JCM 20966 / LMG 6465 / NBRC 14845 / NCIMB 13405 / ORS 571</strain>
    </source>
</reference>
<reference evidence="2" key="2">
    <citation type="submission" date="2007-04" db="EMBL/GenBank/DDBJ databases">
        <title>Complete genome sequence of the nitrogen-fixing bacterium Azorhizobium caulinodans ORS571.</title>
        <authorList>
            <person name="Lee K.B."/>
            <person name="Backer P.D."/>
            <person name="Aono T."/>
            <person name="Liu C.T."/>
            <person name="Suzuki S."/>
            <person name="Suzuki T."/>
            <person name="Kaneko T."/>
            <person name="Yamada M."/>
            <person name="Tabata S."/>
            <person name="Kupfer D.M."/>
            <person name="Najar F.Z."/>
            <person name="Wiley G.B."/>
            <person name="Roe B."/>
            <person name="Binnewies T."/>
            <person name="Ussery D."/>
            <person name="Vereecke D."/>
            <person name="Gevers D."/>
            <person name="Holsters M."/>
            <person name="Oyaizu H."/>
        </authorList>
    </citation>
    <scope>NUCLEOTIDE SEQUENCE [LARGE SCALE GENOMIC DNA]</scope>
    <source>
        <strain evidence="2">ATCC 43989 / DSM 5975 / JCM 20966 / LMG 6465 / NBRC 14845 / NCIMB 13405 / ORS 571</strain>
    </source>
</reference>
<keyword evidence="2" id="KW-1185">Reference proteome</keyword>
<organism evidence="1 2">
    <name type="scientific">Azorhizobium caulinodans (strain ATCC 43989 / DSM 5975 / JCM 20966 / LMG 6465 / NBRC 14845 / NCIMB 13405 / ORS 571)</name>
    <dbReference type="NCBI Taxonomy" id="438753"/>
    <lineage>
        <taxon>Bacteria</taxon>
        <taxon>Pseudomonadati</taxon>
        <taxon>Pseudomonadota</taxon>
        <taxon>Alphaproteobacteria</taxon>
        <taxon>Hyphomicrobiales</taxon>
        <taxon>Xanthobacteraceae</taxon>
        <taxon>Azorhizobium</taxon>
    </lineage>
</organism>
<reference evidence="1 2" key="1">
    <citation type="journal article" date="2007" name="Appl. Environ. Microbiol.">
        <title>Rhizobial factors required for stem nodule maturation and maintenance in Sesbania rostrata-Azorhizobium caulinodans ORS571 symbiosis.</title>
        <authorList>
            <person name="Suzuki S."/>
            <person name="Aono T."/>
            <person name="Lee KB."/>
            <person name="Suzuki T."/>
            <person name="Liu CT."/>
            <person name="Miwa H."/>
            <person name="Wakao S."/>
            <person name="Iki T."/>
            <person name="Oyaizu H."/>
        </authorList>
    </citation>
    <scope>NUCLEOTIDE SEQUENCE [LARGE SCALE GENOMIC DNA]</scope>
    <source>
        <strain evidence="2">ATCC 43989 / DSM 5975 / JCM 20966 / LMG 6465 / NBRC 14845 / NCIMB 13405 / ORS 571</strain>
    </source>
</reference>
<gene>
    <name evidence="1" type="ordered locus">AZC_2130</name>
</gene>
<protein>
    <submittedName>
        <fullName evidence="1">Uncharacterized protein</fullName>
    </submittedName>
</protein>
<dbReference type="HOGENOM" id="CLU_112446_0_0_5"/>
<dbReference type="KEGG" id="azc:AZC_2130"/>
<dbReference type="eggNOG" id="COG0640">
    <property type="taxonomic scope" value="Bacteria"/>
</dbReference>
<sequence>MARRPTPDHVSLTVRVPRGHEGFWRIIRDLDEAGPWTSSDVADRTNAALASVADYVRRLAKAGICAVVDARSGLPHLVKSYRLTERPTQAPRVRRDGTRSKPTGQEQMWRALRSLGAATYPELALAASTDEVTVDPVAAKTYIKMLVKAGYLVALAQERSNTPVLWRLKPSMNTGPLPPLVMRTKMVWDQNEGRVVGEPRLEEARS</sequence>
<proteinExistence type="predicted"/>
<dbReference type="SUPFAM" id="SSF46785">
    <property type="entry name" value="Winged helix' DNA-binding domain"/>
    <property type="match status" value="1"/>
</dbReference>
<reference evidence="1 2" key="4">
    <citation type="journal article" date="2009" name="Appl. Environ. Microbiol.">
        <title>Comparative genome-wide transcriptional profiling of Azorhizobium caulinodans ORS571 grown under free-living and symbiotic conditions.</title>
        <authorList>
            <person name="Tsukada S."/>
            <person name="Aono T."/>
            <person name="Akiba N."/>
            <person name="Lee KB."/>
            <person name="Liu CT."/>
            <person name="Toyazaki H."/>
            <person name="Oyaizu H."/>
        </authorList>
    </citation>
    <scope>NUCLEOTIDE SEQUENCE [LARGE SCALE GENOMIC DNA]</scope>
    <source>
        <strain evidence="2">ATCC 43989 / DSM 5975 / JCM 20966 / LMG 6465 / NBRC 14845 / NCIMB 13405 / ORS 571</strain>
    </source>
</reference>
<dbReference type="STRING" id="438753.AZC_2130"/>
<reference evidence="1 2" key="5">
    <citation type="journal article" date="2010" name="Appl. Environ. Microbiol.">
        <title>phrR-like gene praR of Azorhizobium caulinodans ORS571 is essential for symbiosis with Sesbania rostrata and is involved in expression of reb genes.</title>
        <authorList>
            <person name="Akiba N."/>
            <person name="Aono T."/>
            <person name="Toyazaki H."/>
            <person name="Sato S."/>
            <person name="Oyaizu H."/>
        </authorList>
    </citation>
    <scope>NUCLEOTIDE SEQUENCE [LARGE SCALE GENOMIC DNA]</scope>
    <source>
        <strain evidence="2">ATCC 43989 / DSM 5975 / JCM 20966 / LMG 6465 / NBRC 14845 / NCIMB 13405 / ORS 571</strain>
    </source>
</reference>